<keyword evidence="2" id="KW-1185">Reference proteome</keyword>
<evidence type="ECO:0000313" key="2">
    <source>
        <dbReference type="Proteomes" id="UP001161247"/>
    </source>
</evidence>
<dbReference type="AlphaFoldDB" id="A0AAV1EC31"/>
<dbReference type="EMBL" id="OX459126">
    <property type="protein sequence ID" value="CAI9117292.1"/>
    <property type="molecule type" value="Genomic_DNA"/>
</dbReference>
<protein>
    <submittedName>
        <fullName evidence="1">OLC1v1018653C1</fullName>
    </submittedName>
</protein>
<sequence>GLWYHVEVGIKDDGRLKLKYDSRQARIKSTMKSTSLRRLDGQANEIGEKSDKVRIDVIARKKKSTKKLTDGRRLDCRVTTTSTETRRA</sequence>
<reference evidence="1" key="1">
    <citation type="submission" date="2023-03" db="EMBL/GenBank/DDBJ databases">
        <authorList>
            <person name="Julca I."/>
        </authorList>
    </citation>
    <scope>NUCLEOTIDE SEQUENCE</scope>
</reference>
<dbReference type="Proteomes" id="UP001161247">
    <property type="component" value="Chromosome 9"/>
</dbReference>
<evidence type="ECO:0000313" key="1">
    <source>
        <dbReference type="EMBL" id="CAI9117292.1"/>
    </source>
</evidence>
<gene>
    <name evidence="1" type="ORF">OLC1_LOCUS23377</name>
</gene>
<accession>A0AAV1EC31</accession>
<organism evidence="1 2">
    <name type="scientific">Oldenlandia corymbosa var. corymbosa</name>
    <dbReference type="NCBI Taxonomy" id="529605"/>
    <lineage>
        <taxon>Eukaryota</taxon>
        <taxon>Viridiplantae</taxon>
        <taxon>Streptophyta</taxon>
        <taxon>Embryophyta</taxon>
        <taxon>Tracheophyta</taxon>
        <taxon>Spermatophyta</taxon>
        <taxon>Magnoliopsida</taxon>
        <taxon>eudicotyledons</taxon>
        <taxon>Gunneridae</taxon>
        <taxon>Pentapetalae</taxon>
        <taxon>asterids</taxon>
        <taxon>lamiids</taxon>
        <taxon>Gentianales</taxon>
        <taxon>Rubiaceae</taxon>
        <taxon>Rubioideae</taxon>
        <taxon>Spermacoceae</taxon>
        <taxon>Hedyotis-Oldenlandia complex</taxon>
        <taxon>Oldenlandia</taxon>
    </lineage>
</organism>
<feature type="non-terminal residue" evidence="1">
    <location>
        <position position="1"/>
    </location>
</feature>
<name>A0AAV1EC31_OLDCO</name>
<proteinExistence type="predicted"/>